<keyword evidence="2" id="KW-1185">Reference proteome</keyword>
<comment type="caution">
    <text evidence="1">The sequence shown here is derived from an EMBL/GenBank/DDBJ whole genome shotgun (WGS) entry which is preliminary data.</text>
</comment>
<sequence length="32" mass="3770">MTLVCFLSEPPKLHQDLRKYLRYNTVMESGSL</sequence>
<name>A0A1V6PPY5_9EURO</name>
<dbReference type="EMBL" id="MDYN01000068">
    <property type="protein sequence ID" value="OQD78991.1"/>
    <property type="molecule type" value="Genomic_DNA"/>
</dbReference>
<reference evidence="2" key="1">
    <citation type="journal article" date="2017" name="Nat. Microbiol.">
        <title>Global analysis of biosynthetic gene clusters reveals vast potential of secondary metabolite production in Penicillium species.</title>
        <authorList>
            <person name="Nielsen J.C."/>
            <person name="Grijseels S."/>
            <person name="Prigent S."/>
            <person name="Ji B."/>
            <person name="Dainat J."/>
            <person name="Nielsen K.F."/>
            <person name="Frisvad J.C."/>
            <person name="Workman M."/>
            <person name="Nielsen J."/>
        </authorList>
    </citation>
    <scope>NUCLEOTIDE SEQUENCE [LARGE SCALE GENOMIC DNA]</scope>
    <source>
        <strain evidence="2">IBT 31811</strain>
    </source>
</reference>
<dbReference type="Proteomes" id="UP000191672">
    <property type="component" value="Unassembled WGS sequence"/>
</dbReference>
<evidence type="ECO:0000313" key="2">
    <source>
        <dbReference type="Proteomes" id="UP000191672"/>
    </source>
</evidence>
<accession>A0A1V6PPY5</accession>
<dbReference type="AlphaFoldDB" id="A0A1V6PPY5"/>
<organism evidence="1 2">
    <name type="scientific">Penicillium antarcticum</name>
    <dbReference type="NCBI Taxonomy" id="416450"/>
    <lineage>
        <taxon>Eukaryota</taxon>
        <taxon>Fungi</taxon>
        <taxon>Dikarya</taxon>
        <taxon>Ascomycota</taxon>
        <taxon>Pezizomycotina</taxon>
        <taxon>Eurotiomycetes</taxon>
        <taxon>Eurotiomycetidae</taxon>
        <taxon>Eurotiales</taxon>
        <taxon>Aspergillaceae</taxon>
        <taxon>Penicillium</taxon>
    </lineage>
</organism>
<evidence type="ECO:0000313" key="1">
    <source>
        <dbReference type="EMBL" id="OQD78991.1"/>
    </source>
</evidence>
<gene>
    <name evidence="1" type="ORF">PENANT_c068G10526</name>
</gene>
<proteinExistence type="predicted"/>
<protein>
    <submittedName>
        <fullName evidence="1">Uncharacterized protein</fullName>
    </submittedName>
</protein>